<dbReference type="InterPro" id="IPR010982">
    <property type="entry name" value="Lambda_DNA-bd_dom_sf"/>
</dbReference>
<organism evidence="3 4">
    <name type="scientific">Niallia circulans</name>
    <name type="common">Bacillus circulans</name>
    <dbReference type="NCBI Taxonomy" id="1397"/>
    <lineage>
        <taxon>Bacteria</taxon>
        <taxon>Bacillati</taxon>
        <taxon>Bacillota</taxon>
        <taxon>Bacilli</taxon>
        <taxon>Bacillales</taxon>
        <taxon>Bacillaceae</taxon>
        <taxon>Niallia</taxon>
    </lineage>
</organism>
<dbReference type="Gene3D" id="1.10.260.40">
    <property type="entry name" value="lambda repressor-like DNA-binding domains"/>
    <property type="match status" value="1"/>
</dbReference>
<sequence>MLKNSQLRIFGNKQFAEELVNRLKELRLKRDWTIKYTAEKIDIGATMYSGYESQLRLPPMELLPKIAEVFDTTTDYLLGSSKKGETTMPPTDLELILSQENIHFRGVELTFKDKENVKVLLEMLLENRMETINEVICPLDAHQQSD</sequence>
<dbReference type="InterPro" id="IPR001387">
    <property type="entry name" value="Cro/C1-type_HTH"/>
</dbReference>
<name>A0A553SU23_NIACI</name>
<protein>
    <submittedName>
        <fullName evidence="3">XRE family transcriptional regulator</fullName>
    </submittedName>
</protein>
<evidence type="ECO:0000313" key="4">
    <source>
        <dbReference type="Proteomes" id="UP000319837"/>
    </source>
</evidence>
<dbReference type="Pfam" id="PF01381">
    <property type="entry name" value="HTH_3"/>
    <property type="match status" value="1"/>
</dbReference>
<dbReference type="PANTHER" id="PTHR46558">
    <property type="entry name" value="TRACRIPTIONAL REGULATORY PROTEIN-RELATED-RELATED"/>
    <property type="match status" value="1"/>
</dbReference>
<dbReference type="SMART" id="SM00530">
    <property type="entry name" value="HTH_XRE"/>
    <property type="match status" value="1"/>
</dbReference>
<accession>A0A553SU23</accession>
<dbReference type="CDD" id="cd00093">
    <property type="entry name" value="HTH_XRE"/>
    <property type="match status" value="1"/>
</dbReference>
<feature type="domain" description="HTH cro/C1-type" evidence="2">
    <location>
        <begin position="23"/>
        <end position="77"/>
    </location>
</feature>
<dbReference type="PROSITE" id="PS50943">
    <property type="entry name" value="HTH_CROC1"/>
    <property type="match status" value="1"/>
</dbReference>
<comment type="caution">
    <text evidence="3">The sequence shown here is derived from an EMBL/GenBank/DDBJ whole genome shotgun (WGS) entry which is preliminary data.</text>
</comment>
<dbReference type="PANTHER" id="PTHR46558:SF14">
    <property type="entry name" value="HTH-TYPE TRANSCRIPTIONAL REGULATOR ANSR"/>
    <property type="match status" value="1"/>
</dbReference>
<gene>
    <name evidence="3" type="ORF">CEQ21_06140</name>
</gene>
<dbReference type="EMBL" id="RIBP01000001">
    <property type="protein sequence ID" value="TRZ40486.1"/>
    <property type="molecule type" value="Genomic_DNA"/>
</dbReference>
<evidence type="ECO:0000256" key="1">
    <source>
        <dbReference type="ARBA" id="ARBA00023125"/>
    </source>
</evidence>
<proteinExistence type="predicted"/>
<keyword evidence="1" id="KW-0238">DNA-binding</keyword>
<dbReference type="AlphaFoldDB" id="A0A553SU23"/>
<reference evidence="4" key="1">
    <citation type="submission" date="2018-10" db="EMBL/GenBank/DDBJ databases">
        <title>FDA dAtabase for Regulatory Grade micrObial Sequences (FDA-ARGOS): Supporting development and validation of Infectious Disease Dx tests.</title>
        <authorList>
            <person name="Minogue T."/>
            <person name="Wolcott M."/>
            <person name="Wasieloski L."/>
            <person name="Aguilar W."/>
            <person name="Moore D."/>
            <person name="Tallon L."/>
            <person name="Sadzewicz L."/>
            <person name="Sengamalay N."/>
            <person name="Ott S."/>
            <person name="Godinez A."/>
            <person name="Nagaraj S."/>
            <person name="Vavikolanu K."/>
            <person name="Vyas G."/>
            <person name="Nadendla S."/>
            <person name="George J."/>
            <person name="Sichtig H."/>
        </authorList>
    </citation>
    <scope>NUCLEOTIDE SEQUENCE [LARGE SCALE GENOMIC DNA]</scope>
    <source>
        <strain evidence="4">FDAARGOS_343</strain>
    </source>
</reference>
<dbReference type="GO" id="GO:0003677">
    <property type="term" value="F:DNA binding"/>
    <property type="evidence" value="ECO:0007669"/>
    <property type="project" value="UniProtKB-KW"/>
</dbReference>
<evidence type="ECO:0000259" key="2">
    <source>
        <dbReference type="PROSITE" id="PS50943"/>
    </source>
</evidence>
<evidence type="ECO:0000313" key="3">
    <source>
        <dbReference type="EMBL" id="TRZ40486.1"/>
    </source>
</evidence>
<dbReference type="SUPFAM" id="SSF47413">
    <property type="entry name" value="lambda repressor-like DNA-binding domains"/>
    <property type="match status" value="1"/>
</dbReference>
<dbReference type="Proteomes" id="UP000319837">
    <property type="component" value="Unassembled WGS sequence"/>
</dbReference>